<dbReference type="InterPro" id="IPR056422">
    <property type="entry name" value="BP74_N"/>
</dbReference>
<name>A0A0B7MV90_9FUNG</name>
<feature type="domain" description="BP74 N-terminal" evidence="1">
    <location>
        <begin position="2"/>
        <end position="74"/>
    </location>
</feature>
<dbReference type="Pfam" id="PF23621">
    <property type="entry name" value="BP74_N"/>
    <property type="match status" value="1"/>
</dbReference>
<organism evidence="2 3">
    <name type="scientific">Parasitella parasitica</name>
    <dbReference type="NCBI Taxonomy" id="35722"/>
    <lineage>
        <taxon>Eukaryota</taxon>
        <taxon>Fungi</taxon>
        <taxon>Fungi incertae sedis</taxon>
        <taxon>Mucoromycota</taxon>
        <taxon>Mucoromycotina</taxon>
        <taxon>Mucoromycetes</taxon>
        <taxon>Mucorales</taxon>
        <taxon>Mucorineae</taxon>
        <taxon>Mucoraceae</taxon>
        <taxon>Parasitella</taxon>
    </lineage>
</organism>
<dbReference type="AlphaFoldDB" id="A0A0B7MV90"/>
<accession>A0A0B7MV90</accession>
<evidence type="ECO:0000259" key="1">
    <source>
        <dbReference type="Pfam" id="PF23621"/>
    </source>
</evidence>
<gene>
    <name evidence="2" type="primary">PARPA_03563.1 scaffold 8749</name>
</gene>
<reference evidence="2 3" key="1">
    <citation type="submission" date="2014-09" db="EMBL/GenBank/DDBJ databases">
        <authorList>
            <person name="Ellenberger Sabrina"/>
        </authorList>
    </citation>
    <scope>NUCLEOTIDE SEQUENCE [LARGE SCALE GENOMIC DNA]</scope>
    <source>
        <strain evidence="2 3">CBS 412.66</strain>
    </source>
</reference>
<evidence type="ECO:0000313" key="3">
    <source>
        <dbReference type="Proteomes" id="UP000054107"/>
    </source>
</evidence>
<dbReference type="PANTHER" id="PTHR35883">
    <property type="entry name" value="CYCLIC AMP-INDUCIBLE PROTEIN BP74-RELATED"/>
    <property type="match status" value="1"/>
</dbReference>
<evidence type="ECO:0000313" key="2">
    <source>
        <dbReference type="EMBL" id="CEP09961.1"/>
    </source>
</evidence>
<protein>
    <recommendedName>
        <fullName evidence="1">BP74 N-terminal domain-containing protein</fullName>
    </recommendedName>
</protein>
<dbReference type="OrthoDB" id="2232403at2759"/>
<dbReference type="EMBL" id="LN722920">
    <property type="protein sequence ID" value="CEP09961.1"/>
    <property type="molecule type" value="Genomic_DNA"/>
</dbReference>
<dbReference type="InterPro" id="IPR053344">
    <property type="entry name" value="cAMP-inducible_BP74-like"/>
</dbReference>
<proteinExistence type="predicted"/>
<dbReference type="PANTHER" id="PTHR35883:SF1">
    <property type="entry name" value="CALMODULIN-BINDING PROTEIN CAM-BP15-RELATED"/>
    <property type="match status" value="1"/>
</dbReference>
<sequence>MVHVQGRILKKRQPYNPRYDFSLDPDTTEFFNYADEVCDAELFYVEEHLDEVCGAFLPGCHYCPGASTLIREVRP</sequence>
<dbReference type="Proteomes" id="UP000054107">
    <property type="component" value="Unassembled WGS sequence"/>
</dbReference>
<keyword evidence="3" id="KW-1185">Reference proteome</keyword>